<keyword evidence="10" id="KW-0449">Lipoprotein</keyword>
<keyword evidence="8" id="KW-0325">Glycoprotein</keyword>
<name>A0A4E0REV2_FASHE</name>
<reference evidence="12" key="1">
    <citation type="submission" date="2019-03" db="EMBL/GenBank/DDBJ databases">
        <title>Improved annotation for the trematode Fasciola hepatica.</title>
        <authorList>
            <person name="Choi Y.-J."/>
            <person name="Martin J."/>
            <person name="Mitreva M."/>
        </authorList>
    </citation>
    <scope>NUCLEOTIDE SEQUENCE [LARGE SCALE GENOMIC DNA]</scope>
</reference>
<proteinExistence type="inferred from homology"/>
<dbReference type="Pfam" id="PF01153">
    <property type="entry name" value="Glypican"/>
    <property type="match status" value="1"/>
</dbReference>
<keyword evidence="6" id="KW-0654">Proteoglycan</keyword>
<dbReference type="AlphaFoldDB" id="A0A4E0REV2"/>
<feature type="signal peptide" evidence="11">
    <location>
        <begin position="1"/>
        <end position="33"/>
    </location>
</feature>
<keyword evidence="3" id="KW-1003">Cell membrane</keyword>
<dbReference type="GO" id="GO:0005886">
    <property type="term" value="C:plasma membrane"/>
    <property type="evidence" value="ECO:0007669"/>
    <property type="project" value="UniProtKB-SubCell"/>
</dbReference>
<accession>A0A4E0REV2</accession>
<dbReference type="GO" id="GO:0009966">
    <property type="term" value="P:regulation of signal transduction"/>
    <property type="evidence" value="ECO:0007669"/>
    <property type="project" value="InterPro"/>
</dbReference>
<evidence type="ECO:0000256" key="11">
    <source>
        <dbReference type="SAM" id="SignalP"/>
    </source>
</evidence>
<dbReference type="Proteomes" id="UP000230066">
    <property type="component" value="Unassembled WGS sequence"/>
</dbReference>
<keyword evidence="4" id="KW-0336">GPI-anchor</keyword>
<organism evidence="12 13">
    <name type="scientific">Fasciola hepatica</name>
    <name type="common">Liver fluke</name>
    <dbReference type="NCBI Taxonomy" id="6192"/>
    <lineage>
        <taxon>Eukaryota</taxon>
        <taxon>Metazoa</taxon>
        <taxon>Spiralia</taxon>
        <taxon>Lophotrochozoa</taxon>
        <taxon>Platyhelminthes</taxon>
        <taxon>Trematoda</taxon>
        <taxon>Digenea</taxon>
        <taxon>Plagiorchiida</taxon>
        <taxon>Echinostomata</taxon>
        <taxon>Echinostomatoidea</taxon>
        <taxon>Fasciolidae</taxon>
        <taxon>Fasciola</taxon>
    </lineage>
</organism>
<keyword evidence="7" id="KW-0472">Membrane</keyword>
<evidence type="ECO:0000256" key="4">
    <source>
        <dbReference type="ARBA" id="ARBA00022622"/>
    </source>
</evidence>
<evidence type="ECO:0000256" key="7">
    <source>
        <dbReference type="ARBA" id="ARBA00023136"/>
    </source>
</evidence>
<dbReference type="GO" id="GO:0098552">
    <property type="term" value="C:side of membrane"/>
    <property type="evidence" value="ECO:0007669"/>
    <property type="project" value="UniProtKB-KW"/>
</dbReference>
<comment type="caution">
    <text evidence="12">The sequence shown here is derived from an EMBL/GenBank/DDBJ whole genome shotgun (WGS) entry which is preliminary data.</text>
</comment>
<evidence type="ECO:0000256" key="8">
    <source>
        <dbReference type="ARBA" id="ARBA00023180"/>
    </source>
</evidence>
<protein>
    <recommendedName>
        <fullName evidence="14">Glypican</fullName>
    </recommendedName>
</protein>
<evidence type="ECO:0000256" key="6">
    <source>
        <dbReference type="ARBA" id="ARBA00022974"/>
    </source>
</evidence>
<gene>
    <name evidence="12" type="ORF">D915_004336</name>
</gene>
<evidence type="ECO:0000256" key="9">
    <source>
        <dbReference type="ARBA" id="ARBA00023207"/>
    </source>
</evidence>
<sequence>MSTLGGHGRTIAIFFKLLLIVTQLFSCFCRLDAESVCELSRLHQKSPKISEKLYNNMTKFPELRKVLNLISESSISIPDKIVYHSKRMLSDKLAQLDLKLPHVLSYGLRFLDEISLVFHLRYKTASDSLIRGRFEPLWRRLMFSILQEAAYPDDVGFTFEDLLKCEKSNPLALHTIDVIGKQKFDWTQQFISAVKHHNRLQKLIELASSLVAVEPSIHCSRQLMNLISGCDSRATASSSLPEDHPTPFGYTTNSADSSTKAICHNYCVNVIRGCLAPPLLFLPVQALNADSSLKVAVSFDPPPTNLWQWFLSSSPDRPGTRYVESTLEAVWTSLNVTTLVELLKRGLQLARNELSMRRANFYLLCKDGALVQDHLSHSLVPNEVWTAKTHSAPNRDDLLEESERIHRQMRTISEQLIEFANNRVNVQSLVESVERRFCPSTSQEVATSLEANNCWNGNTFGGYDNPTVPFTVDDQKSNPEVPVTSSDLYSIRPGQQLTDETVQLQTEPPQADWDQNAGESSGFRPVLEDIGFIPPFLQAEVQTVPPVISNRAVAAEGCSPDDEDCIAEFGVPVHARTEDERISSGTTGAAMTEEVGALDKDHESKHVQQPSSEVLPAQIEQPTMSPVAGARHSQKGQSDHLSPQICLFILFPWFLNLIHCLSLP</sequence>
<evidence type="ECO:0000313" key="12">
    <source>
        <dbReference type="EMBL" id="THD25001.1"/>
    </source>
</evidence>
<evidence type="ECO:0000256" key="2">
    <source>
        <dbReference type="ARBA" id="ARBA00010260"/>
    </source>
</evidence>
<evidence type="ECO:0000256" key="1">
    <source>
        <dbReference type="ARBA" id="ARBA00004609"/>
    </source>
</evidence>
<comment type="similarity">
    <text evidence="2">Belongs to the glypican family.</text>
</comment>
<evidence type="ECO:0000256" key="10">
    <source>
        <dbReference type="ARBA" id="ARBA00023288"/>
    </source>
</evidence>
<feature type="chain" id="PRO_5020027572" description="Glypican" evidence="11">
    <location>
        <begin position="34"/>
        <end position="664"/>
    </location>
</feature>
<dbReference type="EMBL" id="JXXN02001334">
    <property type="protein sequence ID" value="THD25001.1"/>
    <property type="molecule type" value="Genomic_DNA"/>
</dbReference>
<keyword evidence="9" id="KW-0357">Heparan sulfate</keyword>
<keyword evidence="13" id="KW-1185">Reference proteome</keyword>
<evidence type="ECO:0008006" key="14">
    <source>
        <dbReference type="Google" id="ProtNLM"/>
    </source>
</evidence>
<comment type="subcellular location">
    <subcellularLocation>
        <location evidence="1">Cell membrane</location>
        <topology evidence="1">Lipid-anchor</topology>
        <topology evidence="1">GPI-anchor</topology>
    </subcellularLocation>
</comment>
<evidence type="ECO:0000256" key="5">
    <source>
        <dbReference type="ARBA" id="ARBA00022729"/>
    </source>
</evidence>
<dbReference type="InterPro" id="IPR001863">
    <property type="entry name" value="Glypican"/>
</dbReference>
<keyword evidence="5 11" id="KW-0732">Signal</keyword>
<evidence type="ECO:0000313" key="13">
    <source>
        <dbReference type="Proteomes" id="UP000230066"/>
    </source>
</evidence>
<evidence type="ECO:0000256" key="3">
    <source>
        <dbReference type="ARBA" id="ARBA00022475"/>
    </source>
</evidence>